<dbReference type="EMBL" id="VFMN01000001">
    <property type="protein sequence ID" value="TQJ08151.1"/>
    <property type="molecule type" value="Genomic_DNA"/>
</dbReference>
<comment type="caution">
    <text evidence="2">The sequence shown here is derived from an EMBL/GenBank/DDBJ whole genome shotgun (WGS) entry which is preliminary data.</text>
</comment>
<keyword evidence="1" id="KW-1133">Transmembrane helix</keyword>
<reference evidence="2 3" key="1">
    <citation type="submission" date="2019-06" db="EMBL/GenBank/DDBJ databases">
        <title>Sequencing the genomes of 1000 actinobacteria strains.</title>
        <authorList>
            <person name="Klenk H.-P."/>
        </authorList>
    </citation>
    <scope>NUCLEOTIDE SEQUENCE [LARGE SCALE GENOMIC DNA]</scope>
    <source>
        <strain evidence="2 3">DSM 18607</strain>
    </source>
</reference>
<dbReference type="InterPro" id="IPR011701">
    <property type="entry name" value="MFS"/>
</dbReference>
<accession>A0A542DYH5</accession>
<keyword evidence="3" id="KW-1185">Reference proteome</keyword>
<keyword evidence="1" id="KW-0472">Membrane</keyword>
<organism evidence="2 3">
    <name type="scientific">Lapillicoccus jejuensis</name>
    <dbReference type="NCBI Taxonomy" id="402171"/>
    <lineage>
        <taxon>Bacteria</taxon>
        <taxon>Bacillati</taxon>
        <taxon>Actinomycetota</taxon>
        <taxon>Actinomycetes</taxon>
        <taxon>Micrococcales</taxon>
        <taxon>Intrasporangiaceae</taxon>
        <taxon>Lapillicoccus</taxon>
    </lineage>
</organism>
<dbReference type="SUPFAM" id="SSF103473">
    <property type="entry name" value="MFS general substrate transporter"/>
    <property type="match status" value="1"/>
</dbReference>
<keyword evidence="1" id="KW-0812">Transmembrane</keyword>
<dbReference type="PANTHER" id="PTHR23542:SF1">
    <property type="entry name" value="MAJOR FACILITATOR SUPERFAMILY (MFS) PROFILE DOMAIN-CONTAINING PROTEIN"/>
    <property type="match status" value="1"/>
</dbReference>
<dbReference type="RefSeq" id="WP_141847664.1">
    <property type="nucleotide sequence ID" value="NZ_BAAAPR010000002.1"/>
</dbReference>
<sequence length="422" mass="43290">MLGAYRPLFSAPGARRFVLGSALGRIAVAMFGVSTVVMVSRREGSFALAGAVSAVGLFVFAVSAPVIGGLVDRHGQRRIAVPLAVFSTAVLAVLIVCSANGAPAWTLFVTYAASGVVASLGTMSRARWNRIYRDDEERLHVAMSFEQVLDELTFVIAPVIAVLTSTTFWPETGLTIAAVVFLAGTLLFCSARDSEPPVVPHAERPGGVAVTRPGLLLVAAAMTFTGILFGGNEVVTVAVAQVDGQEAWASVVLGLFALGSAVSGLVFGARRFRSSIVRRLVVGVLLMFLLELPVLLAAGHLPVLAGVMLVAGCATAPTLITSMALAQRLVPVAMLNEGMTVVLTGLVVGVSAGSAISGVAIETLGPTRAYAVPVLASVGALLVALAGARALARAVAGTEVPDTPVQTSYDVVPAAPADRPVD</sequence>
<dbReference type="Gene3D" id="1.20.1250.20">
    <property type="entry name" value="MFS general substrate transporter like domains"/>
    <property type="match status" value="1"/>
</dbReference>
<feature type="transmembrane region" description="Helical" evidence="1">
    <location>
        <begin position="280"/>
        <end position="298"/>
    </location>
</feature>
<feature type="transmembrane region" description="Helical" evidence="1">
    <location>
        <begin position="46"/>
        <end position="67"/>
    </location>
</feature>
<feature type="transmembrane region" description="Helical" evidence="1">
    <location>
        <begin position="108"/>
        <end position="128"/>
    </location>
</feature>
<feature type="transmembrane region" description="Helical" evidence="1">
    <location>
        <begin position="338"/>
        <end position="361"/>
    </location>
</feature>
<dbReference type="InterPro" id="IPR036259">
    <property type="entry name" value="MFS_trans_sf"/>
</dbReference>
<evidence type="ECO:0000313" key="2">
    <source>
        <dbReference type="EMBL" id="TQJ08151.1"/>
    </source>
</evidence>
<evidence type="ECO:0000256" key="1">
    <source>
        <dbReference type="SAM" id="Phobius"/>
    </source>
</evidence>
<protein>
    <submittedName>
        <fullName evidence="2">MFS transporter</fullName>
    </submittedName>
</protein>
<feature type="transmembrane region" description="Helical" evidence="1">
    <location>
        <begin position="214"/>
        <end position="235"/>
    </location>
</feature>
<name>A0A542DYH5_9MICO</name>
<dbReference type="OrthoDB" id="9180256at2"/>
<dbReference type="AlphaFoldDB" id="A0A542DYH5"/>
<feature type="transmembrane region" description="Helical" evidence="1">
    <location>
        <begin position="79"/>
        <end position="102"/>
    </location>
</feature>
<dbReference type="PANTHER" id="PTHR23542">
    <property type="match status" value="1"/>
</dbReference>
<feature type="transmembrane region" description="Helical" evidence="1">
    <location>
        <begin position="304"/>
        <end position="326"/>
    </location>
</feature>
<dbReference type="Pfam" id="PF07690">
    <property type="entry name" value="MFS_1"/>
    <property type="match status" value="1"/>
</dbReference>
<gene>
    <name evidence="2" type="ORF">FB458_1235</name>
</gene>
<feature type="transmembrane region" description="Helical" evidence="1">
    <location>
        <begin position="247"/>
        <end position="268"/>
    </location>
</feature>
<feature type="transmembrane region" description="Helical" evidence="1">
    <location>
        <begin position="367"/>
        <end position="388"/>
    </location>
</feature>
<proteinExistence type="predicted"/>
<dbReference type="Proteomes" id="UP000317893">
    <property type="component" value="Unassembled WGS sequence"/>
</dbReference>
<dbReference type="GO" id="GO:0022857">
    <property type="term" value="F:transmembrane transporter activity"/>
    <property type="evidence" value="ECO:0007669"/>
    <property type="project" value="InterPro"/>
</dbReference>
<evidence type="ECO:0000313" key="3">
    <source>
        <dbReference type="Proteomes" id="UP000317893"/>
    </source>
</evidence>
<feature type="transmembrane region" description="Helical" evidence="1">
    <location>
        <begin position="17"/>
        <end position="40"/>
    </location>
</feature>